<evidence type="ECO:0000256" key="1">
    <source>
        <dbReference type="SAM" id="Phobius"/>
    </source>
</evidence>
<keyword evidence="1" id="KW-0812">Transmembrane</keyword>
<feature type="transmembrane region" description="Helical" evidence="1">
    <location>
        <begin position="93"/>
        <end position="117"/>
    </location>
</feature>
<dbReference type="Proteomes" id="UP001207654">
    <property type="component" value="Unassembled WGS sequence"/>
</dbReference>
<keyword evidence="3" id="KW-1185">Reference proteome</keyword>
<keyword evidence="1" id="KW-0472">Membrane</keyword>
<dbReference type="RefSeq" id="WP_267538998.1">
    <property type="nucleotide sequence ID" value="NZ_JAPNKA010000001.1"/>
</dbReference>
<feature type="transmembrane region" description="Helical" evidence="1">
    <location>
        <begin position="137"/>
        <end position="156"/>
    </location>
</feature>
<dbReference type="EMBL" id="JAPNKA010000001">
    <property type="protein sequence ID" value="MCY1080327.1"/>
    <property type="molecule type" value="Genomic_DNA"/>
</dbReference>
<organism evidence="2 3">
    <name type="scientific">Archangium lansingense</name>
    <dbReference type="NCBI Taxonomy" id="2995310"/>
    <lineage>
        <taxon>Bacteria</taxon>
        <taxon>Pseudomonadati</taxon>
        <taxon>Myxococcota</taxon>
        <taxon>Myxococcia</taxon>
        <taxon>Myxococcales</taxon>
        <taxon>Cystobacterineae</taxon>
        <taxon>Archangiaceae</taxon>
        <taxon>Archangium</taxon>
    </lineage>
</organism>
<keyword evidence="1" id="KW-1133">Transmembrane helix</keyword>
<name>A0ABT4AF60_9BACT</name>
<dbReference type="Pfam" id="PF12679">
    <property type="entry name" value="ABC2_membrane_2"/>
    <property type="match status" value="1"/>
</dbReference>
<feature type="transmembrane region" description="Helical" evidence="1">
    <location>
        <begin position="54"/>
        <end position="72"/>
    </location>
</feature>
<feature type="transmembrane region" description="Helical" evidence="1">
    <location>
        <begin position="210"/>
        <end position="231"/>
    </location>
</feature>
<accession>A0ABT4AF60</accession>
<proteinExistence type="predicted"/>
<reference evidence="2 3" key="1">
    <citation type="submission" date="2022-11" db="EMBL/GenBank/DDBJ databases">
        <title>Minimal conservation of predation-associated metabolite biosynthetic gene clusters underscores biosynthetic potential of Myxococcota including descriptions for ten novel species: Archangium lansinium sp. nov., Myxococcus landrumus sp. nov., Nannocystis bai.</title>
        <authorList>
            <person name="Ahearne A."/>
            <person name="Stevens C."/>
            <person name="Phillips K."/>
        </authorList>
    </citation>
    <scope>NUCLEOTIDE SEQUENCE [LARGE SCALE GENOMIC DNA]</scope>
    <source>
        <strain evidence="2 3">MIWBW</strain>
    </source>
</reference>
<comment type="caution">
    <text evidence="2">The sequence shown here is derived from an EMBL/GenBank/DDBJ whole genome shotgun (WGS) entry which is preliminary data.</text>
</comment>
<evidence type="ECO:0000313" key="2">
    <source>
        <dbReference type="EMBL" id="MCY1080327.1"/>
    </source>
</evidence>
<gene>
    <name evidence="2" type="ORF">OV287_38330</name>
</gene>
<feature type="transmembrane region" description="Helical" evidence="1">
    <location>
        <begin position="163"/>
        <end position="178"/>
    </location>
</feature>
<sequence length="626" mass="69545">MIRPLVAKEVRDQRPFLWLALFFVALDVLSDLWTEPLGFAPYADTFERFEPDGDLSLMTFVLTFALGCGLLVREQDDRTLEFLDALPTSRWTLFWVKLLVALATVLVFPLGTTLWMIFHQVVSRTSLEPGLHLEVMAVASVLRVAQVLTVLALALALAPLRRLCWTALAVLMLGQSILEDRVPWLSALNPFRLTAPRFEGTTWRWPVEALSLQLSVACVLLGLALVQFLGWGERLTAAVQRRLQGSWMGTLATLATVGLFLAVFVRSMGNDGLKEDTHDGEGPQVEFPTTATAQATTGRYEFSYPASLRKHAEPLLDGADGAFEKVRTFLGIEAGVPIRADLSGSARHTAGTAYWNTLRMNLAGLSQPEEGLAVLGHETTHVLAQRIAGVEAAPRLTTMKLLSEGLASYVEYRFFYAPGAEEEYQLIAAAARARREVKTEDLLDLEKLAAERDENQVYPLGRAFIEVLVRRHGDGAPARVLTALGRKDAPEGLQGALAWQDAFQTAGIDLSQVFDDFYAYLDEQVERRREVIDSLPRPRGAVERESEQVGIRAIVDGTVPEGWEVVCRFRSDETSSVRTFDGPYYGTGPHWRAPSDISEGKIWYQLGLRAPQGLVLYEPWTMVRVE</sequence>
<protein>
    <submittedName>
        <fullName evidence="2">ABC transporter permease</fullName>
    </submittedName>
</protein>
<evidence type="ECO:0000313" key="3">
    <source>
        <dbReference type="Proteomes" id="UP001207654"/>
    </source>
</evidence>
<feature type="transmembrane region" description="Helical" evidence="1">
    <location>
        <begin position="243"/>
        <end position="265"/>
    </location>
</feature>